<gene>
    <name evidence="2" type="ORF">KPSA3_07584</name>
</gene>
<keyword evidence="2" id="KW-0067">ATP-binding</keyword>
<sequence length="428" mass="48980">MTRSCSSQPPYPRLGECYRLLARALDTKSGNRDVDRLAREGDFDWQLIPQLRQEFISDPLAQRVNKEFSDFMVAVVDAFHVQYVHVVKTLQMDALTRSQSLPALITYLYAPYAASFILEMHKAIPSPPIVALLDTGRYPVDVVIDWLESELGIEPKQLGRRLYPDSTGLNKNGRQDLQRWRTGIQLPSLNSITLITRELLHHYPRRPHLIKAAGEWLMTARMLSYLADEASVYVDLRSLMLREVLGNIPNDDIGWILSTLNIKGAEHKRAVVESGLLLQEELKRTTRKAPDAMATTRRGLDAFRQRLHMVEEEDVSTYYLEWLEGRWHVLAGQMETAKDHYARAADLALYRSGPTQKDIIREALLLAAYLGDLPLYKRLKHRALAFGHSYLPGWEQSVADAHELKLIRSNFELRFPPRGHFVESPGFA</sequence>
<dbReference type="AlphaFoldDB" id="A0AAN4QD93"/>
<evidence type="ECO:0000313" key="3">
    <source>
        <dbReference type="Proteomes" id="UP000248291"/>
    </source>
</evidence>
<dbReference type="EMBL" id="BGKA01000300">
    <property type="protein sequence ID" value="GBH21535.1"/>
    <property type="molecule type" value="Genomic_DNA"/>
</dbReference>
<name>A0AAN4QD93_PSESF</name>
<evidence type="ECO:0000259" key="1">
    <source>
        <dbReference type="PROSITE" id="PS50008"/>
    </source>
</evidence>
<evidence type="ECO:0000313" key="2">
    <source>
        <dbReference type="EMBL" id="GBH21535.1"/>
    </source>
</evidence>
<comment type="caution">
    <text evidence="2">The sequence shown here is derived from an EMBL/GenBank/DDBJ whole genome shotgun (WGS) entry which is preliminary data.</text>
</comment>
<accession>A0AAN4QD93</accession>
<dbReference type="GO" id="GO:0004435">
    <property type="term" value="F:phosphatidylinositol-4,5-bisphosphate phospholipase C activity"/>
    <property type="evidence" value="ECO:0007669"/>
    <property type="project" value="InterPro"/>
</dbReference>
<protein>
    <submittedName>
        <fullName evidence="2">DNA replicative helicase MCM subunit Mcm2</fullName>
    </submittedName>
</protein>
<keyword evidence="2" id="KW-0547">Nucleotide-binding</keyword>
<dbReference type="Proteomes" id="UP000248291">
    <property type="component" value="Unassembled WGS sequence"/>
</dbReference>
<dbReference type="PROSITE" id="PS50008">
    <property type="entry name" value="PIPLC_Y_DOMAIN"/>
    <property type="match status" value="1"/>
</dbReference>
<dbReference type="GO" id="GO:0004386">
    <property type="term" value="F:helicase activity"/>
    <property type="evidence" value="ECO:0007669"/>
    <property type="project" value="UniProtKB-KW"/>
</dbReference>
<reference evidence="2 3" key="1">
    <citation type="submission" date="2018-04" db="EMBL/GenBank/DDBJ databases">
        <title>Draft genome sequence of Pseudomonas syringae pv. actinidiae biovar 3 strains isolated from kiwifruit in Kagawa prefecture.</title>
        <authorList>
            <person name="Tabuchi M."/>
            <person name="Saito M."/>
            <person name="Fujiwara S."/>
            <person name="Sasa N."/>
            <person name="Akimitsu K."/>
            <person name="Gomi K."/>
            <person name="Konishi-Sugita S."/>
            <person name="Hamano K."/>
            <person name="Kataoka I."/>
        </authorList>
    </citation>
    <scope>NUCLEOTIDE SEQUENCE [LARGE SCALE GENOMIC DNA]</scope>
    <source>
        <strain evidence="2 3">MAFF212211</strain>
    </source>
</reference>
<dbReference type="GO" id="GO:0006629">
    <property type="term" value="P:lipid metabolic process"/>
    <property type="evidence" value="ECO:0007669"/>
    <property type="project" value="InterPro"/>
</dbReference>
<feature type="domain" description="PI-PLC Y-box" evidence="1">
    <location>
        <begin position="161"/>
        <end position="190"/>
    </location>
</feature>
<dbReference type="GO" id="GO:0035556">
    <property type="term" value="P:intracellular signal transduction"/>
    <property type="evidence" value="ECO:0007669"/>
    <property type="project" value="InterPro"/>
</dbReference>
<organism evidence="2 3">
    <name type="scientific">Pseudomonas syringae pv. actinidiae</name>
    <dbReference type="NCBI Taxonomy" id="103796"/>
    <lineage>
        <taxon>Bacteria</taxon>
        <taxon>Pseudomonadati</taxon>
        <taxon>Pseudomonadota</taxon>
        <taxon>Gammaproteobacteria</taxon>
        <taxon>Pseudomonadales</taxon>
        <taxon>Pseudomonadaceae</taxon>
        <taxon>Pseudomonas</taxon>
        <taxon>Pseudomonas syringae</taxon>
    </lineage>
</organism>
<keyword evidence="2" id="KW-0378">Hydrolase</keyword>
<dbReference type="RefSeq" id="WP_017683412.1">
    <property type="nucleotide sequence ID" value="NZ_BGKA01000300.1"/>
</dbReference>
<keyword evidence="2" id="KW-0347">Helicase</keyword>
<dbReference type="InterPro" id="IPR001711">
    <property type="entry name" value="PLipase_C_Pinositol-sp_Y"/>
</dbReference>
<proteinExistence type="predicted"/>